<sequence length="80" mass="9304">LSRSSCLSQLAEELPSHEPRYILVTYHYEKSDGRVVYPYCMIFSTPEGNCEAVLISMRSYLTYKSVCLNVVRIRLYLSFL</sequence>
<dbReference type="PANTHER" id="PTHR11249:SF2">
    <property type="entry name" value="GLIA MATURATION FACTOR"/>
    <property type="match status" value="1"/>
</dbReference>
<dbReference type="Gene3D" id="3.40.20.10">
    <property type="entry name" value="Severin"/>
    <property type="match status" value="1"/>
</dbReference>
<reference evidence="3" key="1">
    <citation type="submission" date="2016-06" db="UniProtKB">
        <authorList>
            <consortium name="WormBaseParasite"/>
        </authorList>
    </citation>
    <scope>IDENTIFICATION</scope>
</reference>
<dbReference type="GO" id="GO:0071933">
    <property type="term" value="F:Arp2/3 complex binding"/>
    <property type="evidence" value="ECO:0007669"/>
    <property type="project" value="InterPro"/>
</dbReference>
<dbReference type="InterPro" id="IPR011171">
    <property type="entry name" value="GMF"/>
</dbReference>
<dbReference type="GO" id="GO:0003779">
    <property type="term" value="F:actin binding"/>
    <property type="evidence" value="ECO:0007669"/>
    <property type="project" value="InterPro"/>
</dbReference>
<name>A0A183A1B6_9TREM</name>
<dbReference type="Pfam" id="PF00241">
    <property type="entry name" value="Cofilin_ADF"/>
    <property type="match status" value="1"/>
</dbReference>
<dbReference type="SUPFAM" id="SSF55753">
    <property type="entry name" value="Actin depolymerizing proteins"/>
    <property type="match status" value="1"/>
</dbReference>
<comment type="similarity">
    <text evidence="1">Belongs to the actin-binding proteins ADF family. GMF subfamily.</text>
</comment>
<organism evidence="3">
    <name type="scientific">Echinostoma caproni</name>
    <dbReference type="NCBI Taxonomy" id="27848"/>
    <lineage>
        <taxon>Eukaryota</taxon>
        <taxon>Metazoa</taxon>
        <taxon>Spiralia</taxon>
        <taxon>Lophotrochozoa</taxon>
        <taxon>Platyhelminthes</taxon>
        <taxon>Trematoda</taxon>
        <taxon>Digenea</taxon>
        <taxon>Plagiorchiida</taxon>
        <taxon>Echinostomata</taxon>
        <taxon>Echinostomatoidea</taxon>
        <taxon>Echinostomatidae</taxon>
        <taxon>Echinostoma</taxon>
    </lineage>
</organism>
<dbReference type="PANTHER" id="PTHR11249">
    <property type="entry name" value="GLIAL FACTOR NATURATION FACTOR"/>
    <property type="match status" value="1"/>
</dbReference>
<dbReference type="InterPro" id="IPR029006">
    <property type="entry name" value="ADF-H/Gelsolin-like_dom_sf"/>
</dbReference>
<evidence type="ECO:0000313" key="3">
    <source>
        <dbReference type="WBParaSite" id="ECPE_0000075101-mRNA-1"/>
    </source>
</evidence>
<dbReference type="AlphaFoldDB" id="A0A183A1B6"/>
<feature type="domain" description="ADF-H" evidence="2">
    <location>
        <begin position="5"/>
        <end position="48"/>
    </location>
</feature>
<proteinExistence type="inferred from homology"/>
<dbReference type="GO" id="GO:0034316">
    <property type="term" value="P:negative regulation of Arp2/3 complex-mediated actin nucleation"/>
    <property type="evidence" value="ECO:0007669"/>
    <property type="project" value="TreeGrafter"/>
</dbReference>
<evidence type="ECO:0000259" key="2">
    <source>
        <dbReference type="Pfam" id="PF00241"/>
    </source>
</evidence>
<dbReference type="GO" id="GO:0030864">
    <property type="term" value="C:cortical actin cytoskeleton"/>
    <property type="evidence" value="ECO:0007669"/>
    <property type="project" value="TreeGrafter"/>
</dbReference>
<dbReference type="GO" id="GO:0071846">
    <property type="term" value="P:actin filament debranching"/>
    <property type="evidence" value="ECO:0007669"/>
    <property type="project" value="InterPro"/>
</dbReference>
<accession>A0A183A1B6</accession>
<dbReference type="WBParaSite" id="ECPE_0000075101-mRNA-1">
    <property type="protein sequence ID" value="ECPE_0000075101-mRNA-1"/>
    <property type="gene ID" value="ECPE_0000075101"/>
</dbReference>
<dbReference type="InterPro" id="IPR002108">
    <property type="entry name" value="ADF-H"/>
</dbReference>
<protein>
    <submittedName>
        <fullName evidence="3">ADF-H domain-containing protein</fullName>
    </submittedName>
</protein>
<evidence type="ECO:0000256" key="1">
    <source>
        <dbReference type="ARBA" id="ARBA00010055"/>
    </source>
</evidence>